<keyword evidence="3" id="KW-1185">Reference proteome</keyword>
<sequence length="229" mass="24517">MSVEPAGHLATPSGRGPWPGVVVIHEAYGLNDDIRAHCERLARTGYLAFAPDLHRGPRLRCLVRSFRDLSAQSGQTFTDVEQSRQWLLDRPDCTGRIGIIGFCLGGGFALLAAAQSDYAVAAVNYGQVPKDATEVLAGACPIVGSYGGLDRTLRGAADTLSTTLTEIGVEHDVREYPEAGHGFLNRTKPVLPARVVARAGFRGPEAADAWQRIESFFAAHLPPVRAGVD</sequence>
<dbReference type="InterPro" id="IPR002925">
    <property type="entry name" value="Dienelactn_hydro"/>
</dbReference>
<dbReference type="AlphaFoldDB" id="A0A810KTX5"/>
<dbReference type="EMBL" id="AP023354">
    <property type="protein sequence ID" value="BCJ26600.1"/>
    <property type="molecule type" value="Genomic_DNA"/>
</dbReference>
<dbReference type="OrthoDB" id="9787933at2"/>
<dbReference type="Pfam" id="PF01738">
    <property type="entry name" value="DLH"/>
    <property type="match status" value="1"/>
</dbReference>
<gene>
    <name evidence="2" type="ORF">Asera_07080</name>
</gene>
<dbReference type="Gene3D" id="3.40.50.1820">
    <property type="entry name" value="alpha/beta hydrolase"/>
    <property type="match status" value="1"/>
</dbReference>
<feature type="domain" description="Dienelactone hydrolase" evidence="1">
    <location>
        <begin position="7"/>
        <end position="220"/>
    </location>
</feature>
<evidence type="ECO:0000313" key="2">
    <source>
        <dbReference type="EMBL" id="BCJ26600.1"/>
    </source>
</evidence>
<reference evidence="2" key="1">
    <citation type="submission" date="2020-08" db="EMBL/GenBank/DDBJ databases">
        <title>Whole genome shotgun sequence of Actinocatenispora sera NBRC 101916.</title>
        <authorList>
            <person name="Komaki H."/>
            <person name="Tamura T."/>
        </authorList>
    </citation>
    <scope>NUCLEOTIDE SEQUENCE</scope>
    <source>
        <strain evidence="2">NBRC 101916</strain>
    </source>
</reference>
<dbReference type="KEGG" id="aser:Asera_07080"/>
<dbReference type="PANTHER" id="PTHR46623:SF6">
    <property type="entry name" value="ALPHA_BETA-HYDROLASES SUPERFAMILY PROTEIN"/>
    <property type="match status" value="1"/>
</dbReference>
<evidence type="ECO:0000313" key="3">
    <source>
        <dbReference type="Proteomes" id="UP000680750"/>
    </source>
</evidence>
<dbReference type="PANTHER" id="PTHR46623">
    <property type="entry name" value="CARBOXYMETHYLENEBUTENOLIDASE-RELATED"/>
    <property type="match status" value="1"/>
</dbReference>
<dbReference type="RefSeq" id="WP_051802994.1">
    <property type="nucleotide sequence ID" value="NZ_AP023354.1"/>
</dbReference>
<evidence type="ECO:0000259" key="1">
    <source>
        <dbReference type="Pfam" id="PF01738"/>
    </source>
</evidence>
<accession>A0A810KTX5</accession>
<dbReference type="Proteomes" id="UP000680750">
    <property type="component" value="Chromosome"/>
</dbReference>
<protein>
    <submittedName>
        <fullName evidence="2">Carboxymethylenebutenolidase</fullName>
    </submittedName>
</protein>
<dbReference type="GO" id="GO:0016787">
    <property type="term" value="F:hydrolase activity"/>
    <property type="evidence" value="ECO:0007669"/>
    <property type="project" value="InterPro"/>
</dbReference>
<dbReference type="InterPro" id="IPR051049">
    <property type="entry name" value="Dienelactone_hydrolase-like"/>
</dbReference>
<name>A0A810KTX5_9ACTN</name>
<organism evidence="2 3">
    <name type="scientific">Actinocatenispora sera</name>
    <dbReference type="NCBI Taxonomy" id="390989"/>
    <lineage>
        <taxon>Bacteria</taxon>
        <taxon>Bacillati</taxon>
        <taxon>Actinomycetota</taxon>
        <taxon>Actinomycetes</taxon>
        <taxon>Micromonosporales</taxon>
        <taxon>Micromonosporaceae</taxon>
        <taxon>Actinocatenispora</taxon>
    </lineage>
</organism>
<dbReference type="SUPFAM" id="SSF53474">
    <property type="entry name" value="alpha/beta-Hydrolases"/>
    <property type="match status" value="1"/>
</dbReference>
<proteinExistence type="predicted"/>
<dbReference type="InterPro" id="IPR029058">
    <property type="entry name" value="AB_hydrolase_fold"/>
</dbReference>